<dbReference type="PROSITE" id="PS51257">
    <property type="entry name" value="PROKAR_LIPOPROTEIN"/>
    <property type="match status" value="1"/>
</dbReference>
<evidence type="ECO:0008006" key="4">
    <source>
        <dbReference type="Google" id="ProtNLM"/>
    </source>
</evidence>
<keyword evidence="1" id="KW-0732">Signal</keyword>
<organism evidence="2 3">
    <name type="scientific">Pontibacter diazotrophicus</name>
    <dbReference type="NCBI Taxonomy" id="1400979"/>
    <lineage>
        <taxon>Bacteria</taxon>
        <taxon>Pseudomonadati</taxon>
        <taxon>Bacteroidota</taxon>
        <taxon>Cytophagia</taxon>
        <taxon>Cytophagales</taxon>
        <taxon>Hymenobacteraceae</taxon>
        <taxon>Pontibacter</taxon>
    </lineage>
</organism>
<evidence type="ECO:0000256" key="1">
    <source>
        <dbReference type="SAM" id="SignalP"/>
    </source>
</evidence>
<name>A0A3D8LID7_9BACT</name>
<reference evidence="3" key="1">
    <citation type="submission" date="2018-08" db="EMBL/GenBank/DDBJ databases">
        <authorList>
            <person name="Liu Z.-W."/>
            <person name="Du Z.-J."/>
        </authorList>
    </citation>
    <scope>NUCLEOTIDE SEQUENCE [LARGE SCALE GENOMIC DNA]</scope>
    <source>
        <strain evidence="3">H4X</strain>
    </source>
</reference>
<comment type="caution">
    <text evidence="2">The sequence shown here is derived from an EMBL/GenBank/DDBJ whole genome shotgun (WGS) entry which is preliminary data.</text>
</comment>
<protein>
    <recommendedName>
        <fullName evidence="4">Outer membrane protein beta-barrel domain-containing protein</fullName>
    </recommendedName>
</protein>
<feature type="signal peptide" evidence="1">
    <location>
        <begin position="1"/>
        <end position="21"/>
    </location>
</feature>
<feature type="chain" id="PRO_5017683491" description="Outer membrane protein beta-barrel domain-containing protein" evidence="1">
    <location>
        <begin position="22"/>
        <end position="192"/>
    </location>
</feature>
<dbReference type="EMBL" id="QRGR01000003">
    <property type="protein sequence ID" value="RDV16642.1"/>
    <property type="molecule type" value="Genomic_DNA"/>
</dbReference>
<keyword evidence="3" id="KW-1185">Reference proteome</keyword>
<dbReference type="Proteomes" id="UP000256708">
    <property type="component" value="Unassembled WGS sequence"/>
</dbReference>
<sequence length="192" mass="21355">MRKLLFLTFTVSLLSCSQVMAQVDTTITTTPRLKHEVYAGYGVLSFPLLLEGIVNLFGTGGETNRGVGPVQVGYNYLLNEKWSVGVLNSYTSYTSRYTSSGQLIYRNHYYCVMPRIDGYWVREEKLLLYSGVAVGAMIFRGYDGELDEKSKGIYAVGHLNVMGLRVGKELAFFADFGFGFNGLINTGVSARF</sequence>
<evidence type="ECO:0000313" key="2">
    <source>
        <dbReference type="EMBL" id="RDV16642.1"/>
    </source>
</evidence>
<gene>
    <name evidence="2" type="ORF">DXT99_02330</name>
</gene>
<evidence type="ECO:0000313" key="3">
    <source>
        <dbReference type="Proteomes" id="UP000256708"/>
    </source>
</evidence>
<proteinExistence type="predicted"/>
<dbReference type="RefSeq" id="WP_115563917.1">
    <property type="nucleotide sequence ID" value="NZ_QRGR01000003.1"/>
</dbReference>
<accession>A0A3D8LID7</accession>
<dbReference type="AlphaFoldDB" id="A0A3D8LID7"/>